<dbReference type="InterPro" id="IPR032675">
    <property type="entry name" value="LRR_dom_sf"/>
</dbReference>
<proteinExistence type="predicted"/>
<dbReference type="Gene3D" id="3.80.10.10">
    <property type="entry name" value="Ribonuclease Inhibitor"/>
    <property type="match status" value="1"/>
</dbReference>
<gene>
    <name evidence="1" type="ORF">MCHLO_07227</name>
</gene>
<organism evidence="1 2">
    <name type="scientific">Mycena chlorophos</name>
    <name type="common">Agaric fungus</name>
    <name type="synonym">Agaricus chlorophos</name>
    <dbReference type="NCBI Taxonomy" id="658473"/>
    <lineage>
        <taxon>Eukaryota</taxon>
        <taxon>Fungi</taxon>
        <taxon>Dikarya</taxon>
        <taxon>Basidiomycota</taxon>
        <taxon>Agaricomycotina</taxon>
        <taxon>Agaricomycetes</taxon>
        <taxon>Agaricomycetidae</taxon>
        <taxon>Agaricales</taxon>
        <taxon>Marasmiineae</taxon>
        <taxon>Mycenaceae</taxon>
        <taxon>Mycena</taxon>
    </lineage>
</organism>
<dbReference type="Proteomes" id="UP000815677">
    <property type="component" value="Unassembled WGS sequence"/>
</dbReference>
<sequence length="524" mass="58637">MGHVARSWSSKPTLARLARTCRLFSSPALDELWRAVGDEALLHLAECFPADFVAISGGNSQGDPYTVTLLRAFTRSDWDRPALHARRIREFGDVSNILYPETSLFPVLTLLATCAPGPYLFPRLRRLRWKTAGTVGDALTTASLFRRFLAPELEEIILTGRKPTVLSLFPILVDRQLALRDVSILLRDDLDEFSQSLLSGFTQTLHHAAKIHIPHLDAASFAHLAQLATLTELVVAQGIHLGVLRLAVPADSYLRLHTLRLSGHADCDLLTKILPLFFARSPLEELKITPWFTTTTHDLDRLFTILPSLATPATTLQSFWLSNYNLNLVSQVSDWMIPLAAVGSLRCFTGLTSLLLGAPSGFDFGDEALGDLLAACPLLQSLTLQQSLQAATQFTHRVFLLVVRNARSLDFLHITFTTSSDVAVTTPYPTGGNGEPLTQTSLVELSVGYSRIDDPEFIAEHFSRLFPELRMIGTHWSPLPDPEEELEDDDDEAELDEAVESDKFYQRWREVETWIRERWLRSKQ</sequence>
<evidence type="ECO:0000313" key="2">
    <source>
        <dbReference type="Proteomes" id="UP000815677"/>
    </source>
</evidence>
<dbReference type="EMBL" id="DF846048">
    <property type="protein sequence ID" value="GAT49943.1"/>
    <property type="molecule type" value="Genomic_DNA"/>
</dbReference>
<evidence type="ECO:0000313" key="1">
    <source>
        <dbReference type="EMBL" id="GAT49943.1"/>
    </source>
</evidence>
<accession>A0ABQ0LFR5</accession>
<keyword evidence="2" id="KW-1185">Reference proteome</keyword>
<evidence type="ECO:0008006" key="3">
    <source>
        <dbReference type="Google" id="ProtNLM"/>
    </source>
</evidence>
<protein>
    <recommendedName>
        <fullName evidence="3">F-box domain-containing protein</fullName>
    </recommendedName>
</protein>
<name>A0ABQ0LFR5_MYCCL</name>
<reference evidence="1" key="1">
    <citation type="submission" date="2014-09" db="EMBL/GenBank/DDBJ databases">
        <title>Genome sequence of the luminous mushroom Mycena chlorophos for searching fungal bioluminescence genes.</title>
        <authorList>
            <person name="Tanaka Y."/>
            <person name="Kasuga D."/>
            <person name="Oba Y."/>
            <person name="Hase S."/>
            <person name="Sato K."/>
            <person name="Oba Y."/>
            <person name="Sakakibara Y."/>
        </authorList>
    </citation>
    <scope>NUCLEOTIDE SEQUENCE</scope>
</reference>
<dbReference type="SUPFAM" id="SSF52047">
    <property type="entry name" value="RNI-like"/>
    <property type="match status" value="1"/>
</dbReference>